<evidence type="ECO:0000256" key="2">
    <source>
        <dbReference type="ARBA" id="ARBA00022670"/>
    </source>
</evidence>
<dbReference type="PANTHER" id="PTHR47466">
    <property type="match status" value="1"/>
</dbReference>
<keyword evidence="11" id="KW-1185">Reference proteome</keyword>
<dbReference type="Pfam" id="PF05572">
    <property type="entry name" value="Peptidase_M43"/>
    <property type="match status" value="1"/>
</dbReference>
<dbReference type="EMBL" id="JAPEUX010000001">
    <property type="protein sequence ID" value="KAJ4359581.1"/>
    <property type="molecule type" value="Genomic_DNA"/>
</dbReference>
<evidence type="ECO:0000256" key="3">
    <source>
        <dbReference type="ARBA" id="ARBA00022723"/>
    </source>
</evidence>
<evidence type="ECO:0000256" key="8">
    <source>
        <dbReference type="ARBA" id="ARBA00023157"/>
    </source>
</evidence>
<dbReference type="CDD" id="cd04275">
    <property type="entry name" value="ZnMc_pappalysin_like"/>
    <property type="match status" value="1"/>
</dbReference>
<evidence type="ECO:0000313" key="11">
    <source>
        <dbReference type="Proteomes" id="UP001140513"/>
    </source>
</evidence>
<dbReference type="OrthoDB" id="536211at2759"/>
<dbReference type="GO" id="GO:0008237">
    <property type="term" value="F:metallopeptidase activity"/>
    <property type="evidence" value="ECO:0007669"/>
    <property type="project" value="UniProtKB-KW"/>
</dbReference>
<dbReference type="GO" id="GO:0006508">
    <property type="term" value="P:proteolysis"/>
    <property type="evidence" value="ECO:0007669"/>
    <property type="project" value="UniProtKB-KW"/>
</dbReference>
<keyword evidence="2" id="KW-0645">Protease</keyword>
<keyword evidence="4" id="KW-0732">Signal</keyword>
<dbReference type="InterPro" id="IPR024079">
    <property type="entry name" value="MetalloPept_cat_dom_sf"/>
</dbReference>
<name>A0A9W8XUN3_9PLEO</name>
<keyword evidence="3" id="KW-0479">Metal-binding</keyword>
<keyword evidence="6" id="KW-0862">Zinc</keyword>
<dbReference type="RefSeq" id="XP_056075783.1">
    <property type="nucleotide sequence ID" value="XM_056208961.1"/>
</dbReference>
<evidence type="ECO:0000256" key="1">
    <source>
        <dbReference type="ARBA" id="ARBA00008721"/>
    </source>
</evidence>
<evidence type="ECO:0000313" key="10">
    <source>
        <dbReference type="EMBL" id="KAJ4359581.1"/>
    </source>
</evidence>
<evidence type="ECO:0000256" key="6">
    <source>
        <dbReference type="ARBA" id="ARBA00022833"/>
    </source>
</evidence>
<proteinExistence type="inferred from homology"/>
<organism evidence="10 11">
    <name type="scientific">Didymosphaeria variabile</name>
    <dbReference type="NCBI Taxonomy" id="1932322"/>
    <lineage>
        <taxon>Eukaryota</taxon>
        <taxon>Fungi</taxon>
        <taxon>Dikarya</taxon>
        <taxon>Ascomycota</taxon>
        <taxon>Pezizomycotina</taxon>
        <taxon>Dothideomycetes</taxon>
        <taxon>Pleosporomycetidae</taxon>
        <taxon>Pleosporales</taxon>
        <taxon>Massarineae</taxon>
        <taxon>Didymosphaeriaceae</taxon>
        <taxon>Didymosphaeria</taxon>
    </lineage>
</organism>
<protein>
    <recommendedName>
        <fullName evidence="9">Peptidase M43 pregnancy-associated plasma-A domain-containing protein</fullName>
    </recommendedName>
</protein>
<evidence type="ECO:0000259" key="9">
    <source>
        <dbReference type="Pfam" id="PF05572"/>
    </source>
</evidence>
<evidence type="ECO:0000256" key="7">
    <source>
        <dbReference type="ARBA" id="ARBA00023049"/>
    </source>
</evidence>
<evidence type="ECO:0000256" key="4">
    <source>
        <dbReference type="ARBA" id="ARBA00022729"/>
    </source>
</evidence>
<dbReference type="GO" id="GO:0046872">
    <property type="term" value="F:metal ion binding"/>
    <property type="evidence" value="ECO:0007669"/>
    <property type="project" value="UniProtKB-KW"/>
</dbReference>
<accession>A0A9W8XUN3</accession>
<dbReference type="SUPFAM" id="SSF55486">
    <property type="entry name" value="Metalloproteases ('zincins'), catalytic domain"/>
    <property type="match status" value="1"/>
</dbReference>
<dbReference type="PANTHER" id="PTHR47466:SF1">
    <property type="entry name" value="METALLOPROTEASE MEP1 (AFU_ORTHOLOGUE AFUA_1G07730)-RELATED"/>
    <property type="match status" value="1"/>
</dbReference>
<gene>
    <name evidence="10" type="ORF">N0V89_000136</name>
</gene>
<dbReference type="InterPro" id="IPR008754">
    <property type="entry name" value="Peptidase_M43"/>
</dbReference>
<dbReference type="Proteomes" id="UP001140513">
    <property type="component" value="Unassembled WGS sequence"/>
</dbReference>
<sequence>MVFPRQIDLSLNASREVSSCAKPDDAFLQLSEELSLAEEAESAEYANGTELYKRADVTINTYVHIVAASKKPVDGWVSDEAVHKQMKVINDAFKGRNIGFHLADISRKVDRDLATVKDGEPTSKLGNKLRKGNYATLNLYIVKDMPRNVAGDCTFPVSNPGPSYPNDGCRFNSNTLPSKSDGKVLIHEIGHWLGLMHTFQEGPANPTCGTGHGDQVKDTPVHLMPKSADFECKAVDTCPGKKGKDPVGNYMNYTPTKCWTHFTKGQARRMHNMFQTRKKHQ</sequence>
<dbReference type="AlphaFoldDB" id="A0A9W8XUN3"/>
<keyword evidence="7" id="KW-0482">Metalloprotease</keyword>
<comment type="similarity">
    <text evidence="1">Belongs to the peptidase M43B family.</text>
</comment>
<keyword evidence="5" id="KW-0378">Hydrolase</keyword>
<keyword evidence="8" id="KW-1015">Disulfide bond</keyword>
<dbReference type="GeneID" id="80903666"/>
<dbReference type="Gene3D" id="3.40.390.10">
    <property type="entry name" value="Collagenase (Catalytic Domain)"/>
    <property type="match status" value="1"/>
</dbReference>
<feature type="domain" description="Peptidase M43 pregnancy-associated plasma-A" evidence="9">
    <location>
        <begin position="135"/>
        <end position="273"/>
    </location>
</feature>
<reference evidence="10" key="1">
    <citation type="submission" date="2022-10" db="EMBL/GenBank/DDBJ databases">
        <title>Tapping the CABI collections for fungal endophytes: first genome assemblies for Collariella, Neodidymelliopsis, Ascochyta clinopodiicola, Didymella pomorum, Didymosphaeria variabile, Neocosmospora piperis and Neocucurbitaria cava.</title>
        <authorList>
            <person name="Hill R."/>
        </authorList>
    </citation>
    <scope>NUCLEOTIDE SEQUENCE</scope>
    <source>
        <strain evidence="10">IMI 356815</strain>
    </source>
</reference>
<evidence type="ECO:0000256" key="5">
    <source>
        <dbReference type="ARBA" id="ARBA00022801"/>
    </source>
</evidence>
<comment type="caution">
    <text evidence="10">The sequence shown here is derived from an EMBL/GenBank/DDBJ whole genome shotgun (WGS) entry which is preliminary data.</text>
</comment>